<comment type="function">
    <text evidence="1">Component of the exocyst complex involved in the docking of exocytic vesicles with fusion sites on the plasma membrane.</text>
</comment>
<accession>A0A8S0SPK9</accession>
<comment type="similarity">
    <text evidence="1">Belongs to the SEC5 family.</text>
</comment>
<dbReference type="PANTHER" id="PTHR13043:SF1">
    <property type="entry name" value="EXOCYST COMPLEX COMPONENT 2"/>
    <property type="match status" value="1"/>
</dbReference>
<dbReference type="GO" id="GO:0000145">
    <property type="term" value="C:exocyst"/>
    <property type="evidence" value="ECO:0007669"/>
    <property type="project" value="UniProtKB-UniRule"/>
</dbReference>
<dbReference type="OrthoDB" id="926669at2759"/>
<keyword evidence="1" id="KW-0813">Transport</keyword>
<protein>
    <recommendedName>
        <fullName evidence="1">Exocyst complex component SEC5</fullName>
    </recommendedName>
</protein>
<sequence>MSSDSEDFDEDELLQMALKEQAQRNVNYQKPTKTSSKPVRNYVQPPSNRASVPVKNPIPVQQPKKGIAHQQQKKGAVEEDDDSEVEMLSISSGDEDDRGIGVKTRAGRRRDDDKGWDGEEPNCWKHVDETELARRVREMRESKTVPMAQKSEQKPSALGKKGLSNIKSLPRGMEWVDPLGLGLINHKTFRLISDSVASSPSLADNEPLDSNARDTLLFEILDALNLIFII</sequence>
<keyword evidence="4" id="KW-1185">Reference proteome</keyword>
<feature type="region of interest" description="Disordered" evidence="2">
    <location>
        <begin position="140"/>
        <end position="163"/>
    </location>
</feature>
<evidence type="ECO:0000256" key="1">
    <source>
        <dbReference type="RuleBase" id="RU365069"/>
    </source>
</evidence>
<feature type="region of interest" description="Disordered" evidence="2">
    <location>
        <begin position="20"/>
        <end position="119"/>
    </location>
</feature>
<dbReference type="PANTHER" id="PTHR13043">
    <property type="entry name" value="EXOCYST COMPLEX COMPONENT SEC5"/>
    <property type="match status" value="1"/>
</dbReference>
<evidence type="ECO:0000313" key="3">
    <source>
        <dbReference type="EMBL" id="CAA2993544.1"/>
    </source>
</evidence>
<keyword evidence="1" id="KW-0268">Exocytosis</keyword>
<comment type="caution">
    <text evidence="3">The sequence shown here is derived from an EMBL/GenBank/DDBJ whole genome shotgun (WGS) entry which is preliminary data.</text>
</comment>
<evidence type="ECO:0000313" key="4">
    <source>
        <dbReference type="Proteomes" id="UP000594638"/>
    </source>
</evidence>
<comment type="subunit">
    <text evidence="1">Component of the exocyst complex.</text>
</comment>
<dbReference type="Gramene" id="OE9A097891T1">
    <property type="protein sequence ID" value="OE9A097891C1"/>
    <property type="gene ID" value="OE9A097891"/>
</dbReference>
<gene>
    <name evidence="3" type="ORF">OLEA9_A097891</name>
</gene>
<dbReference type="AlphaFoldDB" id="A0A8S0SPK9"/>
<dbReference type="Proteomes" id="UP000594638">
    <property type="component" value="Unassembled WGS sequence"/>
</dbReference>
<keyword evidence="1" id="KW-0653">Protein transport</keyword>
<evidence type="ECO:0000256" key="2">
    <source>
        <dbReference type="SAM" id="MobiDB-lite"/>
    </source>
</evidence>
<dbReference type="GO" id="GO:0006893">
    <property type="term" value="P:Golgi to plasma membrane transport"/>
    <property type="evidence" value="ECO:0007669"/>
    <property type="project" value="UniProtKB-UniRule"/>
</dbReference>
<dbReference type="InterPro" id="IPR029175">
    <property type="entry name" value="EXOC2/Sec5"/>
</dbReference>
<dbReference type="EMBL" id="CACTIH010005451">
    <property type="protein sequence ID" value="CAA2993544.1"/>
    <property type="molecule type" value="Genomic_DNA"/>
</dbReference>
<feature type="compositionally biased region" description="Basic and acidic residues" evidence="2">
    <location>
        <begin position="109"/>
        <end position="119"/>
    </location>
</feature>
<reference evidence="3 4" key="1">
    <citation type="submission" date="2019-12" db="EMBL/GenBank/DDBJ databases">
        <authorList>
            <person name="Alioto T."/>
            <person name="Alioto T."/>
            <person name="Gomez Garrido J."/>
        </authorList>
    </citation>
    <scope>NUCLEOTIDE SEQUENCE [LARGE SCALE GENOMIC DNA]</scope>
</reference>
<proteinExistence type="inferred from homology"/>
<organism evidence="3 4">
    <name type="scientific">Olea europaea subsp. europaea</name>
    <dbReference type="NCBI Taxonomy" id="158383"/>
    <lineage>
        <taxon>Eukaryota</taxon>
        <taxon>Viridiplantae</taxon>
        <taxon>Streptophyta</taxon>
        <taxon>Embryophyta</taxon>
        <taxon>Tracheophyta</taxon>
        <taxon>Spermatophyta</taxon>
        <taxon>Magnoliopsida</taxon>
        <taxon>eudicotyledons</taxon>
        <taxon>Gunneridae</taxon>
        <taxon>Pentapetalae</taxon>
        <taxon>asterids</taxon>
        <taxon>lamiids</taxon>
        <taxon>Lamiales</taxon>
        <taxon>Oleaceae</taxon>
        <taxon>Oleeae</taxon>
        <taxon>Olea</taxon>
    </lineage>
</organism>
<dbReference type="GO" id="GO:0006887">
    <property type="term" value="P:exocytosis"/>
    <property type="evidence" value="ECO:0007669"/>
    <property type="project" value="UniProtKB-KW"/>
</dbReference>
<name>A0A8S0SPK9_OLEEU</name>
<feature type="compositionally biased region" description="Polar residues" evidence="2">
    <location>
        <begin position="23"/>
        <end position="50"/>
    </location>
</feature>
<dbReference type="GO" id="GO:0015031">
    <property type="term" value="P:protein transport"/>
    <property type="evidence" value="ECO:0007669"/>
    <property type="project" value="UniProtKB-KW"/>
</dbReference>